<dbReference type="Gene3D" id="1.10.238.20">
    <property type="entry name" value="Pheromone/general odorant binding protein domain"/>
    <property type="match status" value="1"/>
</dbReference>
<dbReference type="EMBL" id="LNIX01000001">
    <property type="protein sequence ID" value="OXA64023.1"/>
    <property type="molecule type" value="Genomic_DNA"/>
</dbReference>
<gene>
    <name evidence="2" type="ORF">Fcan01_02235</name>
</gene>
<evidence type="ECO:0000313" key="2">
    <source>
        <dbReference type="EMBL" id="OXA64023.1"/>
    </source>
</evidence>
<name>A0A226F2K4_FOLCA</name>
<dbReference type="SUPFAM" id="SSF47565">
    <property type="entry name" value="Insect pheromone/odorant-binding proteins"/>
    <property type="match status" value="1"/>
</dbReference>
<accession>A0A226F2K4</accession>
<feature type="signal peptide" evidence="1">
    <location>
        <begin position="1"/>
        <end position="24"/>
    </location>
</feature>
<dbReference type="AlphaFoldDB" id="A0A226F2K4"/>
<organism evidence="2 3">
    <name type="scientific">Folsomia candida</name>
    <name type="common">Springtail</name>
    <dbReference type="NCBI Taxonomy" id="158441"/>
    <lineage>
        <taxon>Eukaryota</taxon>
        <taxon>Metazoa</taxon>
        <taxon>Ecdysozoa</taxon>
        <taxon>Arthropoda</taxon>
        <taxon>Hexapoda</taxon>
        <taxon>Collembola</taxon>
        <taxon>Entomobryomorpha</taxon>
        <taxon>Isotomoidea</taxon>
        <taxon>Isotomidae</taxon>
        <taxon>Proisotominae</taxon>
        <taxon>Folsomia</taxon>
    </lineage>
</organism>
<keyword evidence="1" id="KW-0732">Signal</keyword>
<keyword evidence="3" id="KW-1185">Reference proteome</keyword>
<dbReference type="OrthoDB" id="7081399at2759"/>
<proteinExistence type="predicted"/>
<evidence type="ECO:0000256" key="1">
    <source>
        <dbReference type="SAM" id="SignalP"/>
    </source>
</evidence>
<evidence type="ECO:0000313" key="3">
    <source>
        <dbReference type="Proteomes" id="UP000198287"/>
    </source>
</evidence>
<dbReference type="GO" id="GO:0005549">
    <property type="term" value="F:odorant binding"/>
    <property type="evidence" value="ECO:0007669"/>
    <property type="project" value="InterPro"/>
</dbReference>
<dbReference type="Proteomes" id="UP000198287">
    <property type="component" value="Unassembled WGS sequence"/>
</dbReference>
<dbReference type="InterPro" id="IPR036728">
    <property type="entry name" value="PBP_GOBP_sf"/>
</dbReference>
<comment type="caution">
    <text evidence="2">The sequence shown here is derived from an EMBL/GenBank/DDBJ whole genome shotgun (WGS) entry which is preliminary data.</text>
</comment>
<feature type="chain" id="PRO_5013144278" evidence="1">
    <location>
        <begin position="25"/>
        <end position="245"/>
    </location>
</feature>
<protein>
    <submittedName>
        <fullName evidence="2">Uncharacterized protein</fullName>
    </submittedName>
</protein>
<reference evidence="2 3" key="1">
    <citation type="submission" date="2015-12" db="EMBL/GenBank/DDBJ databases">
        <title>The genome of Folsomia candida.</title>
        <authorList>
            <person name="Faddeeva A."/>
            <person name="Derks M.F."/>
            <person name="Anvar Y."/>
            <person name="Smit S."/>
            <person name="Van Straalen N."/>
            <person name="Roelofs D."/>
        </authorList>
    </citation>
    <scope>NUCLEOTIDE SEQUENCE [LARGE SCALE GENOMIC DNA]</scope>
    <source>
        <strain evidence="2 3">VU population</strain>
        <tissue evidence="2">Whole body</tissue>
    </source>
</reference>
<sequence length="245" mass="27689">MCAKIRQFFSLVAIIILVTSSARAEDEEAGDGDAPPKSCYKYTTDFMKSTTLTLLKCLGEKFKPKDFSEYITRSWCILKCVLKEMGTLTPDGKFDDIASAFYFEENFSSEVQQGLLPNVQGCFGFSEQLNDKDYFCKTYEPFISCLVKALIAQVLPYSINCYVGPGLAIVLDVLKHLAPDPVLQSDANELSRRLRRPKPVLCYNKDCTQFYKIEKSNGTSTFILFDKNMTEVTRQLRKPTTTTSL</sequence>